<dbReference type="AlphaFoldDB" id="A0A026W6F3"/>
<keyword evidence="3" id="KW-1185">Reference proteome</keyword>
<accession>A0A026W6F3</accession>
<evidence type="ECO:0000256" key="1">
    <source>
        <dbReference type="SAM" id="Coils"/>
    </source>
</evidence>
<reference evidence="2 3" key="1">
    <citation type="journal article" date="2014" name="Curr. Biol.">
        <title>The genome of the clonal raider ant Cerapachys biroi.</title>
        <authorList>
            <person name="Oxley P.R."/>
            <person name="Ji L."/>
            <person name="Fetter-Pruneda I."/>
            <person name="McKenzie S.K."/>
            <person name="Li C."/>
            <person name="Hu H."/>
            <person name="Zhang G."/>
            <person name="Kronauer D.J."/>
        </authorList>
    </citation>
    <scope>NUCLEOTIDE SEQUENCE [LARGE SCALE GENOMIC DNA]</scope>
</reference>
<feature type="coiled-coil region" evidence="1">
    <location>
        <begin position="124"/>
        <end position="151"/>
    </location>
</feature>
<evidence type="ECO:0000313" key="2">
    <source>
        <dbReference type="EMBL" id="EZA51625.1"/>
    </source>
</evidence>
<protein>
    <submittedName>
        <fullName evidence="2">Uncharacterized protein</fullName>
    </submittedName>
</protein>
<dbReference type="EMBL" id="KK107373">
    <property type="protein sequence ID" value="EZA51625.1"/>
    <property type="molecule type" value="Genomic_DNA"/>
</dbReference>
<sequence length="509" mass="58696">MKWYKNGSTLSRIVDVAGRYYLESVSLSVSRRCCLGLGQISAEFTPDLGRWRRHAMRKVSQNVVIIVILARRDILLINRTSSIGVTHSLSAVSVCPAYRFCRELKKSYCSPVFDEYHDQQVTILRDLLQAIKEAALRLSQLTEKRRQIEHRESERCERNDQRCDVGSEMVLSTSSSVCALCGVALHLKNPSREFVLDGEIIHPDRDITLKDLESILPVKIPYKAASPIKTEKISDDFVVHESVFDPLFPEGNGSHNVGASARGQKKLVQDPKVRPADANEKELKPKLIFVRIPSDKITRQIRPCAGTCCKLEELGLHLPSKKEHAKERTKTRDDVRMMKKIRTQKLKKDKKIERKQDITQLQLQAQVEELHRNIRFFREENEYMRNLVEQCRYSAEKTGGLQQLLPTRLTYSGLMIAIRLLRAKYCSTHGIIATLAEMVRSSLIIQRITEIIFAPFANHRNTHRSRCSKRDDNRLTYTRQFFVQSQCIKQFFPVQQHPVRYPSRRSKPS</sequence>
<organism evidence="2 3">
    <name type="scientific">Ooceraea biroi</name>
    <name type="common">Clonal raider ant</name>
    <name type="synonym">Cerapachys biroi</name>
    <dbReference type="NCBI Taxonomy" id="2015173"/>
    <lineage>
        <taxon>Eukaryota</taxon>
        <taxon>Metazoa</taxon>
        <taxon>Ecdysozoa</taxon>
        <taxon>Arthropoda</taxon>
        <taxon>Hexapoda</taxon>
        <taxon>Insecta</taxon>
        <taxon>Pterygota</taxon>
        <taxon>Neoptera</taxon>
        <taxon>Endopterygota</taxon>
        <taxon>Hymenoptera</taxon>
        <taxon>Apocrita</taxon>
        <taxon>Aculeata</taxon>
        <taxon>Formicoidea</taxon>
        <taxon>Formicidae</taxon>
        <taxon>Dorylinae</taxon>
        <taxon>Ooceraea</taxon>
    </lineage>
</organism>
<evidence type="ECO:0000313" key="3">
    <source>
        <dbReference type="Proteomes" id="UP000053097"/>
    </source>
</evidence>
<keyword evidence="1" id="KW-0175">Coiled coil</keyword>
<dbReference type="Proteomes" id="UP000053097">
    <property type="component" value="Unassembled WGS sequence"/>
</dbReference>
<name>A0A026W6F3_OOCBI</name>
<proteinExistence type="predicted"/>
<gene>
    <name evidence="2" type="ORF">X777_08809</name>
</gene>